<evidence type="ECO:0000313" key="1">
    <source>
        <dbReference type="EMBL" id="KDN24937.1"/>
    </source>
</evidence>
<dbReference type="RefSeq" id="WP_036365981.1">
    <property type="nucleotide sequence ID" value="NZ_AOMT01000025.1"/>
</dbReference>
<dbReference type="EMBL" id="AOMT01000025">
    <property type="protein sequence ID" value="KDN24937.1"/>
    <property type="molecule type" value="Genomic_DNA"/>
</dbReference>
<keyword evidence="2" id="KW-1185">Reference proteome</keyword>
<reference evidence="1 2" key="1">
    <citation type="journal article" date="2014" name="Genome Announc.">
        <title>Draft Genome Sequence of Moraxella bovoculi Strain 237T (ATCC BAA-1259T) Isolated from a Calf with Infectious Bovine Keratoconjunctivitis.</title>
        <authorList>
            <person name="Calcutt M.J."/>
            <person name="Foecking M.F."/>
            <person name="Martin N.T."/>
            <person name="Mhlanga-Mutangadura T."/>
            <person name="Reilly T.J."/>
        </authorList>
    </citation>
    <scope>NUCLEOTIDE SEQUENCE [LARGE SCALE GENOMIC DNA]</scope>
    <source>
        <strain evidence="1 2">237</strain>
    </source>
</reference>
<proteinExistence type="predicted"/>
<sequence>MGKNDNDNDRTWAIRQSIFEDTPKPNPLTKEARQGTYTSIPKPYRKDMMPAKFIKGKEDERPILKGIIPLKNATLYGYPLKNLNYDLYCYECDGTSFYATFAPMTLSQHNSLVKKVKFRYEGDICGDPSHIARFKRVGKTTILIVDDGC</sequence>
<accession>A0A066UGC0</accession>
<evidence type="ECO:0000313" key="2">
    <source>
        <dbReference type="Proteomes" id="UP000035860"/>
    </source>
</evidence>
<protein>
    <submittedName>
        <fullName evidence="1">Uncharacterized protein</fullName>
    </submittedName>
</protein>
<comment type="caution">
    <text evidence="1">The sequence shown here is derived from an EMBL/GenBank/DDBJ whole genome shotgun (WGS) entry which is preliminary data.</text>
</comment>
<dbReference type="Proteomes" id="UP000035860">
    <property type="component" value="Unassembled WGS sequence"/>
</dbReference>
<gene>
    <name evidence="1" type="ORF">MBO_06836</name>
</gene>
<dbReference type="AlphaFoldDB" id="A0A066UGC0"/>
<organism evidence="1 2">
    <name type="scientific">Moraxella bovoculi 237</name>
    <dbReference type="NCBI Taxonomy" id="743974"/>
    <lineage>
        <taxon>Bacteria</taxon>
        <taxon>Pseudomonadati</taxon>
        <taxon>Pseudomonadota</taxon>
        <taxon>Gammaproteobacteria</taxon>
        <taxon>Moraxellales</taxon>
        <taxon>Moraxellaceae</taxon>
        <taxon>Moraxella</taxon>
    </lineage>
</organism>
<dbReference type="OrthoDB" id="6685566at2"/>
<name>A0A066UGC0_9GAMM</name>